<evidence type="ECO:0000313" key="2">
    <source>
        <dbReference type="EMBL" id="MCV3728175.1"/>
    </source>
</evidence>
<gene>
    <name evidence="2" type="ORF">OF376_00015</name>
</gene>
<keyword evidence="3" id="KW-1185">Reference proteome</keyword>
<dbReference type="InterPro" id="IPR054816">
    <property type="entry name" value="Lipoprotein_mollicutes-type_CS"/>
</dbReference>
<name>A0ABT3BLM2_9BACT</name>
<accession>A0ABT3BLM2</accession>
<feature type="signal peptide" evidence="1">
    <location>
        <begin position="1"/>
        <end position="19"/>
    </location>
</feature>
<dbReference type="Proteomes" id="UP001208245">
    <property type="component" value="Unassembled WGS sequence"/>
</dbReference>
<reference evidence="2 3" key="1">
    <citation type="journal article" date="2020" name="Int. J. Syst. Evol. Microbiol.">
        <title>Ureaplasma miroungigenitalium sp. nov. isolated from northern elephant seals (Mirounga angustirostris) and Ureaplasma zalophigenitalium sp. nov. isolated from California sea lions (Zalophus californianus).</title>
        <authorList>
            <person name="Volokhov D.V."/>
            <person name="Gulland F.M."/>
            <person name="Gao Y."/>
            <person name="Chizhikov V.E."/>
        </authorList>
    </citation>
    <scope>NUCLEOTIDE SEQUENCE [LARGE SCALE GENOMIC DNA]</scope>
    <source>
        <strain evidence="2 3">ES3182-GEN</strain>
    </source>
</reference>
<dbReference type="RefSeq" id="WP_263821506.1">
    <property type="nucleotide sequence ID" value="NZ_JAOXHL010000001.1"/>
</dbReference>
<proteinExistence type="predicted"/>
<keyword evidence="1" id="KW-0732">Signal</keyword>
<dbReference type="NCBIfam" id="NF045726">
    <property type="entry name" value="XXplasma_LP"/>
    <property type="match status" value="1"/>
</dbReference>
<comment type="caution">
    <text evidence="2">The sequence shown here is derived from an EMBL/GenBank/DDBJ whole genome shotgun (WGS) entry which is preliminary data.</text>
</comment>
<sequence>MNKKQKRILGFVLAPIALAAVITPIVTSCSKQDPLEKEYNKLKAEYKALLKKSGIDNSTIDMIIAPAIKVADEMFKNAKNDAEKKEAIEYIKNLINMQKMNNAALGL</sequence>
<dbReference type="PROSITE" id="PS51257">
    <property type="entry name" value="PROKAR_LIPOPROTEIN"/>
    <property type="match status" value="1"/>
</dbReference>
<evidence type="ECO:0008006" key="4">
    <source>
        <dbReference type="Google" id="ProtNLM"/>
    </source>
</evidence>
<evidence type="ECO:0000313" key="3">
    <source>
        <dbReference type="Proteomes" id="UP001208245"/>
    </source>
</evidence>
<protein>
    <recommendedName>
        <fullName evidence="4">Lipoprotein</fullName>
    </recommendedName>
</protein>
<feature type="chain" id="PRO_5046035471" description="Lipoprotein" evidence="1">
    <location>
        <begin position="20"/>
        <end position="107"/>
    </location>
</feature>
<dbReference type="EMBL" id="JAOXHL010000001">
    <property type="protein sequence ID" value="MCV3728175.1"/>
    <property type="molecule type" value="Genomic_DNA"/>
</dbReference>
<evidence type="ECO:0000256" key="1">
    <source>
        <dbReference type="SAM" id="SignalP"/>
    </source>
</evidence>
<organism evidence="2 3">
    <name type="scientific">Ureaplasma miroungigenitalium</name>
    <dbReference type="NCBI Taxonomy" id="1042321"/>
    <lineage>
        <taxon>Bacteria</taxon>
        <taxon>Bacillati</taxon>
        <taxon>Mycoplasmatota</taxon>
        <taxon>Mycoplasmoidales</taxon>
        <taxon>Mycoplasmoidaceae</taxon>
        <taxon>Ureaplasma</taxon>
    </lineage>
</organism>